<feature type="compositionally biased region" description="Low complexity" evidence="1">
    <location>
        <begin position="74"/>
        <end position="97"/>
    </location>
</feature>
<gene>
    <name evidence="3" type="ORF">Daura_36675</name>
</gene>
<organism evidence="3 4">
    <name type="scientific">Dactylosporangium aurantiacum</name>
    <dbReference type="NCBI Taxonomy" id="35754"/>
    <lineage>
        <taxon>Bacteria</taxon>
        <taxon>Bacillati</taxon>
        <taxon>Actinomycetota</taxon>
        <taxon>Actinomycetes</taxon>
        <taxon>Micromonosporales</taxon>
        <taxon>Micromonosporaceae</taxon>
        <taxon>Dactylosporangium</taxon>
    </lineage>
</organism>
<reference evidence="3" key="1">
    <citation type="submission" date="2021-04" db="EMBL/GenBank/DDBJ databases">
        <title>Dactylosporangium aurantiacum NRRL B-8018 full assembly.</title>
        <authorList>
            <person name="Hartkoorn R.C."/>
            <person name="Beaudoing E."/>
            <person name="Hot D."/>
        </authorList>
    </citation>
    <scope>NUCLEOTIDE SEQUENCE</scope>
    <source>
        <strain evidence="3">NRRL B-8018</strain>
    </source>
</reference>
<proteinExistence type="predicted"/>
<feature type="region of interest" description="Disordered" evidence="1">
    <location>
        <begin position="74"/>
        <end position="100"/>
    </location>
</feature>
<keyword evidence="4" id="KW-1185">Reference proteome</keyword>
<dbReference type="Proteomes" id="UP001058003">
    <property type="component" value="Chromosome"/>
</dbReference>
<evidence type="ECO:0000313" key="4">
    <source>
        <dbReference type="Proteomes" id="UP001058003"/>
    </source>
</evidence>
<accession>A0A9Q9MJS5</accession>
<sequence>MPELGHLYGALADDADRAPLSAPQALRRRADRRARARVLLAGAVTVVAVGAAGTAWGLLRSPSGGALPAVSVPASLSGSAVSPSGSAAPPPGSAASPTRPVASAAFVPPTSIPATALLALPAANRSDVADTDTGPVTLAAPCGAAVPGRDQVVVQRNRETHFHHAGDPGRTSAETITQNISVFKPGQAETFMTRLRAAATSCASEPVTAGRLRRVVVPLPDLGDEAFRVESTRPLLNPATDEPAGEATSFTTYIRIGPVVTVVDFSGSEGHTTPRAADVRIVTDAVIGPFRKWLTPS</sequence>
<dbReference type="RefSeq" id="WP_033362927.1">
    <property type="nucleotide sequence ID" value="NZ_CP073767.1"/>
</dbReference>
<dbReference type="AlphaFoldDB" id="A0A9Q9MJS5"/>
<keyword evidence="2" id="KW-0812">Transmembrane</keyword>
<dbReference type="EMBL" id="CP073767">
    <property type="protein sequence ID" value="UWZ52182.1"/>
    <property type="molecule type" value="Genomic_DNA"/>
</dbReference>
<dbReference type="KEGG" id="daur:Daura_36675"/>
<evidence type="ECO:0000256" key="1">
    <source>
        <dbReference type="SAM" id="MobiDB-lite"/>
    </source>
</evidence>
<feature type="transmembrane region" description="Helical" evidence="2">
    <location>
        <begin position="38"/>
        <end position="59"/>
    </location>
</feature>
<keyword evidence="2" id="KW-0472">Membrane</keyword>
<evidence type="ECO:0000313" key="3">
    <source>
        <dbReference type="EMBL" id="UWZ52182.1"/>
    </source>
</evidence>
<name>A0A9Q9MJS5_9ACTN</name>
<protein>
    <submittedName>
        <fullName evidence="3">Uncharacterized protein</fullName>
    </submittedName>
</protein>
<evidence type="ECO:0000256" key="2">
    <source>
        <dbReference type="SAM" id="Phobius"/>
    </source>
</evidence>
<keyword evidence="2" id="KW-1133">Transmembrane helix</keyword>